<evidence type="ECO:0000313" key="2">
    <source>
        <dbReference type="EMBL" id="KEF39663.1"/>
    </source>
</evidence>
<dbReference type="AlphaFoldDB" id="A0A072NS14"/>
<sequence length="646" mass="69414">MQLYIYNSSRELTGIVESFEYLRWTRRYSQCGSFELKAIATPENTALLKEGNIIWKNDDEEAGIIEHLELSQTEQEIITASGRFATSFLSRRILWQTEKLSGDLSVCVEQLINNNIISPTDTARQITGISFSSPNLGIPVSTQISYRNLMDAVTELCVASDIGIKTVYTPATGIFTVKLYNGANSQAVFSKEYENLTEQVYTESAADYANTALIGGEGEGAGRTFVAITSGSGETRREIFVDAKDLRAEDFGTDYVNTLTFRGQSKLNEQAIRYTFDTSVNPHGNLTYKIDFDLGQTVKVISKAWGVSMTTRITEIEETYDADGQSISVVFGKAEITIAQKIRSDMSEVKTALLAPTGISEVTEALGVVEGTLSAVEGTLGEVEGSLSTVEETLGDLMVVNPQIKGDNFADTINNLFGKIPALEIIVGAGTTSVGQYALHNMVPGDAFYFTSWSGNKFSDQPSDDGHVFLIKHSGDNTGNGYQRAMGFFISRNTMTFYVISVFVFNNPSGQANWLNINNEPITTARIANGAVTTAKIAQEANTSLTYSLGSGVSMGSNMSFVNKGVVSIGMQINVGASGVPSGGTILTITNSNFYPYSTVRAVATSVGGSGTSMPITINASGVVANAAASTLPTGFYLISCSYARA</sequence>
<evidence type="ECO:0000313" key="3">
    <source>
        <dbReference type="Proteomes" id="UP000027936"/>
    </source>
</evidence>
<dbReference type="RefSeq" id="WP_035193300.1">
    <property type="nucleotide sequence ID" value="NZ_JJRY01000002.1"/>
</dbReference>
<dbReference type="InterPro" id="IPR029432">
    <property type="entry name" value="Gp28/Gp37-like_dom"/>
</dbReference>
<proteinExistence type="predicted"/>
<dbReference type="EMBL" id="JJRY01000002">
    <property type="protein sequence ID" value="KEF39663.1"/>
    <property type="molecule type" value="Genomic_DNA"/>
</dbReference>
<feature type="domain" description="Gp28/Gp37-like" evidence="1">
    <location>
        <begin position="3"/>
        <end position="333"/>
    </location>
</feature>
<dbReference type="Pfam" id="PF14594">
    <property type="entry name" value="Sipho_Gp37"/>
    <property type="match status" value="1"/>
</dbReference>
<comment type="caution">
    <text evidence="2">The sequence shown here is derived from an EMBL/GenBank/DDBJ whole genome shotgun (WGS) entry which is preliminary data.</text>
</comment>
<dbReference type="PATRIC" id="fig|1348973.3.peg.653"/>
<gene>
    <name evidence="2" type="ORF">M670_00684</name>
</gene>
<protein>
    <recommendedName>
        <fullName evidence="1">Gp28/Gp37-like domain-containing protein</fullName>
    </recommendedName>
</protein>
<name>A0A072NS14_SCHAZ</name>
<organism evidence="2 3">
    <name type="scientific">Schinkia azotoformans MEV2011</name>
    <dbReference type="NCBI Taxonomy" id="1348973"/>
    <lineage>
        <taxon>Bacteria</taxon>
        <taxon>Bacillati</taxon>
        <taxon>Bacillota</taxon>
        <taxon>Bacilli</taxon>
        <taxon>Bacillales</taxon>
        <taxon>Bacillaceae</taxon>
        <taxon>Calidifontibacillus/Schinkia group</taxon>
        <taxon>Schinkia</taxon>
    </lineage>
</organism>
<dbReference type="OrthoDB" id="9255846at2"/>
<dbReference type="Proteomes" id="UP000027936">
    <property type="component" value="Unassembled WGS sequence"/>
</dbReference>
<accession>A0A072NS14</accession>
<reference evidence="2 3" key="1">
    <citation type="submission" date="2014-04" db="EMBL/GenBank/DDBJ databases">
        <title>Draft genome sequence of Bacillus azotoformans MEV2011, a (co-) denitrifying strain unable to grow in the presence of oxygen.</title>
        <authorList>
            <person name="Nielsen M."/>
            <person name="Schreiber L."/>
            <person name="Finster K."/>
            <person name="Schramm A."/>
        </authorList>
    </citation>
    <scope>NUCLEOTIDE SEQUENCE [LARGE SCALE GENOMIC DNA]</scope>
    <source>
        <strain evidence="2 3">MEV2011</strain>
    </source>
</reference>
<evidence type="ECO:0000259" key="1">
    <source>
        <dbReference type="Pfam" id="PF14594"/>
    </source>
</evidence>